<reference evidence="2 3" key="1">
    <citation type="submission" date="2023-05" db="EMBL/GenBank/DDBJ databases">
        <title>Pseudodonghicola sp. nov.</title>
        <authorList>
            <person name="Huang J."/>
        </authorList>
    </citation>
    <scope>NUCLEOTIDE SEQUENCE [LARGE SCALE GENOMIC DNA]</scope>
    <source>
        <strain evidence="2 3">IC7</strain>
    </source>
</reference>
<evidence type="ECO:0000313" key="2">
    <source>
        <dbReference type="EMBL" id="MDK3018391.1"/>
    </source>
</evidence>
<keyword evidence="3" id="KW-1185">Reference proteome</keyword>
<dbReference type="Proteomes" id="UP001243757">
    <property type="component" value="Unassembled WGS sequence"/>
</dbReference>
<protein>
    <submittedName>
        <fullName evidence="2">EthD domain-containing protein</fullName>
    </submittedName>
</protein>
<gene>
    <name evidence="2" type="ORF">QO033_11950</name>
</gene>
<name>A0ABT7F1B0_9RHOB</name>
<feature type="domain" description="EthD" evidence="1">
    <location>
        <begin position="130"/>
        <end position="217"/>
    </location>
</feature>
<dbReference type="RefSeq" id="WP_284481203.1">
    <property type="nucleotide sequence ID" value="NZ_JASNJD010000007.1"/>
</dbReference>
<dbReference type="InterPro" id="IPR009799">
    <property type="entry name" value="EthD_dom"/>
</dbReference>
<dbReference type="EMBL" id="JASNJD010000007">
    <property type="protein sequence ID" value="MDK3018391.1"/>
    <property type="molecule type" value="Genomic_DNA"/>
</dbReference>
<organism evidence="2 3">
    <name type="scientific">Pseudodonghicola flavimaris</name>
    <dbReference type="NCBI Taxonomy" id="3050036"/>
    <lineage>
        <taxon>Bacteria</taxon>
        <taxon>Pseudomonadati</taxon>
        <taxon>Pseudomonadota</taxon>
        <taxon>Alphaproteobacteria</taxon>
        <taxon>Rhodobacterales</taxon>
        <taxon>Paracoccaceae</taxon>
        <taxon>Pseudodonghicola</taxon>
    </lineage>
</organism>
<comment type="caution">
    <text evidence="2">The sequence shown here is derived from an EMBL/GenBank/DDBJ whole genome shotgun (WGS) entry which is preliminary data.</text>
</comment>
<dbReference type="Pfam" id="PF07110">
    <property type="entry name" value="EthD"/>
    <property type="match status" value="2"/>
</dbReference>
<evidence type="ECO:0000313" key="3">
    <source>
        <dbReference type="Proteomes" id="UP001243757"/>
    </source>
</evidence>
<dbReference type="Gene3D" id="3.30.70.100">
    <property type="match status" value="2"/>
</dbReference>
<sequence>MIARFGLLQRNPKLTPEAFDRHWQAAHGPLAAQFPGLRAYFQHRVVDKEQFGIDHARGPWDLDGMSELHFDDLEAMMTAVATPAFGAAHKDEEDFLGDVHLLACEKHVVVPVELGEGPFVKRMTLLKRLPGVSEAEFRHEWLKVHADWVRQWPDVLGYVQNLVVDRYHGSRTESAEYDAVPVDGIVEFWFRDKETAAQLYASDIVTRTQQHALDFLDEITPFFVETRQIA</sequence>
<proteinExistence type="predicted"/>
<dbReference type="SUPFAM" id="SSF54909">
    <property type="entry name" value="Dimeric alpha+beta barrel"/>
    <property type="match status" value="2"/>
</dbReference>
<accession>A0ABT7F1B0</accession>
<dbReference type="InterPro" id="IPR011008">
    <property type="entry name" value="Dimeric_a/b-barrel"/>
</dbReference>
<dbReference type="NCBIfam" id="TIGR02118">
    <property type="entry name" value="EthD family reductase"/>
    <property type="match status" value="1"/>
</dbReference>
<evidence type="ECO:0000259" key="1">
    <source>
        <dbReference type="Pfam" id="PF07110"/>
    </source>
</evidence>
<feature type="domain" description="EthD" evidence="1">
    <location>
        <begin position="12"/>
        <end position="96"/>
    </location>
</feature>